<accession>A0A517KY88</accession>
<evidence type="ECO:0000313" key="4">
    <source>
        <dbReference type="Proteomes" id="UP000316270"/>
    </source>
</evidence>
<dbReference type="EMBL" id="CP042185">
    <property type="protein sequence ID" value="QDS68346.1"/>
    <property type="molecule type" value="Genomic_DNA"/>
</dbReference>
<evidence type="ECO:0000256" key="2">
    <source>
        <dbReference type="SAM" id="MobiDB-lite"/>
    </source>
</evidence>
<feature type="region of interest" description="Disordered" evidence="2">
    <location>
        <begin position="1025"/>
        <end position="1049"/>
    </location>
</feature>
<dbReference type="STRING" id="50376.A0A517KY88"/>
<name>A0A517KY88_9PEZI</name>
<feature type="coiled-coil region" evidence="1">
    <location>
        <begin position="642"/>
        <end position="892"/>
    </location>
</feature>
<feature type="region of interest" description="Disordered" evidence="2">
    <location>
        <begin position="915"/>
        <end position="1005"/>
    </location>
</feature>
<dbReference type="OrthoDB" id="5332870at2759"/>
<evidence type="ECO:0000313" key="3">
    <source>
        <dbReference type="EMBL" id="QDS68346.1"/>
    </source>
</evidence>
<dbReference type="Gene3D" id="1.10.287.1490">
    <property type="match status" value="1"/>
</dbReference>
<proteinExistence type="predicted"/>
<organism evidence="3 4">
    <name type="scientific">Venturia effusa</name>
    <dbReference type="NCBI Taxonomy" id="50376"/>
    <lineage>
        <taxon>Eukaryota</taxon>
        <taxon>Fungi</taxon>
        <taxon>Dikarya</taxon>
        <taxon>Ascomycota</taxon>
        <taxon>Pezizomycotina</taxon>
        <taxon>Dothideomycetes</taxon>
        <taxon>Pleosporomycetidae</taxon>
        <taxon>Venturiales</taxon>
        <taxon>Venturiaceae</taxon>
        <taxon>Venturia</taxon>
    </lineage>
</organism>
<protein>
    <submittedName>
        <fullName evidence="3">Uncharacterized protein</fullName>
    </submittedName>
</protein>
<dbReference type="PANTHER" id="PTHR45615">
    <property type="entry name" value="MYOSIN HEAVY CHAIN, NON-MUSCLE"/>
    <property type="match status" value="1"/>
</dbReference>
<keyword evidence="1" id="KW-0175">Coiled coil</keyword>
<dbReference type="PANTHER" id="PTHR45615:SF63">
    <property type="entry name" value="CHROMOSOME UNDETERMINED SCAFFOLD_10, WHOLE GENOME SHOTGUN SEQUENCE"/>
    <property type="match status" value="1"/>
</dbReference>
<reference evidence="3 4" key="1">
    <citation type="submission" date="2019-07" db="EMBL/GenBank/DDBJ databases">
        <title>Finished genome of Venturia effusa.</title>
        <authorList>
            <person name="Young C.A."/>
            <person name="Cox M.P."/>
            <person name="Ganley A.R.D."/>
            <person name="David W.J."/>
        </authorList>
    </citation>
    <scope>NUCLEOTIDE SEQUENCE [LARGE SCALE GENOMIC DNA]</scope>
    <source>
        <strain evidence="4">albino</strain>
    </source>
</reference>
<dbReference type="AlphaFoldDB" id="A0A517KY88"/>
<keyword evidence="4" id="KW-1185">Reference proteome</keyword>
<feature type="region of interest" description="Disordered" evidence="2">
    <location>
        <begin position="1068"/>
        <end position="1092"/>
    </location>
</feature>
<gene>
    <name evidence="3" type="ORF">FKW77_010712</name>
</gene>
<feature type="coiled-coil region" evidence="1">
    <location>
        <begin position="586"/>
        <end position="613"/>
    </location>
</feature>
<sequence>MEQDNITSKLCAEVDRILNSPYPVALKTLDDILCLDTDGRGFRLYAASNPCKVRRLAKEVYDAIELWPYVTGILEQLCAEPTFRRCILQDYPILLDSLLQKAVSSYSQGFHQYHEICLQLLCEPLPISVSLPASAEQFFVGVVDQAIRSPAATTLCRVYDLLTGACQALPQILPQDTWAQLEHGLVNIVGNAKTIQDQSVSLTCFGIIYALATASGPSRGRTHSQPVHSELTSDLARTFFSGRKAEKSLNLAALQAAWSCKASVGLSFNQVLRSLDIVSNIFSVVDAKVRSVWSKTNDGQANVSRLMSKAMEEGLDIELRIRLFAILGTVVDPEKMPTEMLAAADRVLLLSRSRWSGVQRARHLNVLFLEGFAPQISHKAWTKLLRDMLGLATYAQAKVPVPELLGMCLLSQTIGDCLTQMPSLRKALSSAFAALQDEFVLQDFLKKVLRPVACGTDEICSATALEARRALGSSIASLYVGTALSSGSEMKSDMGKHSLRMLSKLQQLAGSNFSCNVTYSPSHTIMNAFIEAKCTPDVVDDPRDWKGRISTYTRMDAKHQEISLVRLVGEICQDLEDRCVTTEEPLRQEQEKTKRIQEELATLLQENNMLKDKYTESSMHVESLEIQKSEIEACLLEEQSQSERLFTRVDALERDLDKIREASEEKLRQLQESCNEKEMELMASLSALRCASEDLKEDLDESRRQTEELEQNWRASKEEIQSLHASLDSRNARLADVEGNLESVNCSLRETQAQLETQTSQYQEIEAELRTVEDKKEQVISELSNLRQQHQDMLSQSNQQRSALQDEIDRTKQQLETAVSSHNLAIEELSKHAALQEESYNAIIRELRAELETAEGQNEGLRTKLEEEQANLAEHQQEIQRLVDAVAERDSEIQGYQALRQTLVTAIDAANTAGRKHVRKSVHYQPEPAETQRTPVSRRRSRRTTTDAKPHFYPLNQTPEPEGGNSLDATPEIDGSFESASSRGGPTPKRARQHKASRSSAFRQPRTSIGLAKTVDTQKRAPFLDISTGRGNSYPRRPATSEKKAKQGKMVFDEENLEVEFGSLLFESTPFTPGPGARVRDDDFFGDTTVDE</sequence>
<evidence type="ECO:0000256" key="1">
    <source>
        <dbReference type="SAM" id="Coils"/>
    </source>
</evidence>
<dbReference type="Proteomes" id="UP000316270">
    <property type="component" value="Chromosome 1"/>
</dbReference>